<proteinExistence type="predicted"/>
<dbReference type="Proteomes" id="UP001062846">
    <property type="component" value="Chromosome 3"/>
</dbReference>
<gene>
    <name evidence="1" type="ORF">RHMOL_Rhmol03G0193400</name>
</gene>
<dbReference type="EMBL" id="CM046390">
    <property type="protein sequence ID" value="KAI8564604.1"/>
    <property type="molecule type" value="Genomic_DNA"/>
</dbReference>
<accession>A0ACC0PHL9</accession>
<name>A0ACC0PHL9_RHOML</name>
<evidence type="ECO:0000313" key="2">
    <source>
        <dbReference type="Proteomes" id="UP001062846"/>
    </source>
</evidence>
<sequence length="117" mass="13086">MEKWVQIFKRPVVFEVLSQIDGPVGFQVTKGFHHVESPTVIAGFSLPIPPPSFVAIPQTLRKSWLYDASTWFATQWVHGAAWFEGESLGFGFQEGGDGFNLFFFVLFVACFGIANKP</sequence>
<protein>
    <submittedName>
        <fullName evidence="1">Uncharacterized protein</fullName>
    </submittedName>
</protein>
<comment type="caution">
    <text evidence="1">The sequence shown here is derived from an EMBL/GenBank/DDBJ whole genome shotgun (WGS) entry which is preliminary data.</text>
</comment>
<organism evidence="1 2">
    <name type="scientific">Rhododendron molle</name>
    <name type="common">Chinese azalea</name>
    <name type="synonym">Azalea mollis</name>
    <dbReference type="NCBI Taxonomy" id="49168"/>
    <lineage>
        <taxon>Eukaryota</taxon>
        <taxon>Viridiplantae</taxon>
        <taxon>Streptophyta</taxon>
        <taxon>Embryophyta</taxon>
        <taxon>Tracheophyta</taxon>
        <taxon>Spermatophyta</taxon>
        <taxon>Magnoliopsida</taxon>
        <taxon>eudicotyledons</taxon>
        <taxon>Gunneridae</taxon>
        <taxon>Pentapetalae</taxon>
        <taxon>asterids</taxon>
        <taxon>Ericales</taxon>
        <taxon>Ericaceae</taxon>
        <taxon>Ericoideae</taxon>
        <taxon>Rhodoreae</taxon>
        <taxon>Rhododendron</taxon>
    </lineage>
</organism>
<reference evidence="1" key="1">
    <citation type="submission" date="2022-02" db="EMBL/GenBank/DDBJ databases">
        <title>Plant Genome Project.</title>
        <authorList>
            <person name="Zhang R.-G."/>
        </authorList>
    </citation>
    <scope>NUCLEOTIDE SEQUENCE</scope>
    <source>
        <strain evidence="1">AT1</strain>
    </source>
</reference>
<evidence type="ECO:0000313" key="1">
    <source>
        <dbReference type="EMBL" id="KAI8564604.1"/>
    </source>
</evidence>
<keyword evidence="2" id="KW-1185">Reference proteome</keyword>